<keyword evidence="2" id="KW-1003">Cell membrane</keyword>
<dbReference type="GO" id="GO:0005886">
    <property type="term" value="C:plasma membrane"/>
    <property type="evidence" value="ECO:0007669"/>
    <property type="project" value="UniProtKB-SubCell"/>
</dbReference>
<organism evidence="13 14">
    <name type="scientific">Anaerobranca californiensis DSM 14826</name>
    <dbReference type="NCBI Taxonomy" id="1120989"/>
    <lineage>
        <taxon>Bacteria</taxon>
        <taxon>Bacillati</taxon>
        <taxon>Bacillota</taxon>
        <taxon>Clostridia</taxon>
        <taxon>Eubacteriales</taxon>
        <taxon>Proteinivoracaceae</taxon>
        <taxon>Anaerobranca</taxon>
    </lineage>
</organism>
<gene>
    <name evidence="13" type="ORF">SAMN02745227_01931</name>
</gene>
<protein>
    <recommendedName>
        <fullName evidence="11">Glycosyl-4,4'-diaponeurosporenoate acyltransferase</fullName>
    </recommendedName>
</protein>
<evidence type="ECO:0000256" key="2">
    <source>
        <dbReference type="ARBA" id="ARBA00022475"/>
    </source>
</evidence>
<dbReference type="InterPro" id="IPR044021">
    <property type="entry name" value="CrtO"/>
</dbReference>
<keyword evidence="4" id="KW-0812">Transmembrane</keyword>
<keyword evidence="8 13" id="KW-0012">Acyltransferase</keyword>
<dbReference type="Pfam" id="PF18927">
    <property type="entry name" value="CrtO"/>
    <property type="match status" value="1"/>
</dbReference>
<dbReference type="UniPathway" id="UPA00029">
    <property type="reaction ID" value="UER00560"/>
</dbReference>
<keyword evidence="14" id="KW-1185">Reference proteome</keyword>
<name>A0A1M6R2Z4_9FIRM</name>
<proteinExistence type="inferred from homology"/>
<dbReference type="EMBL" id="FRAI01000026">
    <property type="protein sequence ID" value="SHK26698.1"/>
    <property type="molecule type" value="Genomic_DNA"/>
</dbReference>
<evidence type="ECO:0000256" key="10">
    <source>
        <dbReference type="ARBA" id="ARBA00023603"/>
    </source>
</evidence>
<accession>A0A1M6R2Z4</accession>
<evidence type="ECO:0000256" key="6">
    <source>
        <dbReference type="ARBA" id="ARBA00022989"/>
    </source>
</evidence>
<comment type="subcellular location">
    <subcellularLocation>
        <location evidence="1">Cell membrane</location>
        <topology evidence="1">Single-pass membrane protein</topology>
    </subcellularLocation>
</comment>
<keyword evidence="6" id="KW-1133">Transmembrane helix</keyword>
<evidence type="ECO:0000256" key="7">
    <source>
        <dbReference type="ARBA" id="ARBA00023136"/>
    </source>
</evidence>
<evidence type="ECO:0000256" key="11">
    <source>
        <dbReference type="ARBA" id="ARBA00023667"/>
    </source>
</evidence>
<evidence type="ECO:0000256" key="12">
    <source>
        <dbReference type="ARBA" id="ARBA00025324"/>
    </source>
</evidence>
<evidence type="ECO:0000313" key="13">
    <source>
        <dbReference type="EMBL" id="SHK26698.1"/>
    </source>
</evidence>
<evidence type="ECO:0000256" key="9">
    <source>
        <dbReference type="ARBA" id="ARBA00023588"/>
    </source>
</evidence>
<evidence type="ECO:0000256" key="5">
    <source>
        <dbReference type="ARBA" id="ARBA00022729"/>
    </source>
</evidence>
<keyword evidence="7" id="KW-0472">Membrane</keyword>
<evidence type="ECO:0000256" key="4">
    <source>
        <dbReference type="ARBA" id="ARBA00022692"/>
    </source>
</evidence>
<reference evidence="14" key="1">
    <citation type="submission" date="2016-11" db="EMBL/GenBank/DDBJ databases">
        <authorList>
            <person name="Varghese N."/>
            <person name="Submissions S."/>
        </authorList>
    </citation>
    <scope>NUCLEOTIDE SEQUENCE [LARGE SCALE GENOMIC DNA]</scope>
    <source>
        <strain evidence="14">DSM 14826</strain>
    </source>
</reference>
<sequence length="180" mass="21913">MEREKNKSIVGAENESILLFYNNDYYFKYSIVVYYPYDFWFFGNKFPKRWFVNNKGIYKSFSWEDGGRFYERVFKIKKWKKYLPDGGDFFSNGFAKKELKAKDLEYLLTFVQEAKRAELVHWLQILPVVIFFLFNHWWVGVIMILYAIAVNMPCIIAQRYNRPRLERIINRKVKVYKVVN</sequence>
<comment type="similarity">
    <text evidence="10">Belongs to the acyltransferase CrtO family.</text>
</comment>
<dbReference type="OrthoDB" id="3783432at2"/>
<evidence type="ECO:0000256" key="3">
    <source>
        <dbReference type="ARBA" id="ARBA00022679"/>
    </source>
</evidence>
<evidence type="ECO:0000256" key="1">
    <source>
        <dbReference type="ARBA" id="ARBA00004162"/>
    </source>
</evidence>
<evidence type="ECO:0000256" key="8">
    <source>
        <dbReference type="ARBA" id="ARBA00023315"/>
    </source>
</evidence>
<keyword evidence="5" id="KW-0732">Signal</keyword>
<dbReference type="Proteomes" id="UP000243547">
    <property type="component" value="Unassembled WGS sequence"/>
</dbReference>
<dbReference type="STRING" id="1120989.SAMN02745227_01931"/>
<dbReference type="AlphaFoldDB" id="A0A1M6R2Z4"/>
<dbReference type="RefSeq" id="WP_084672520.1">
    <property type="nucleotide sequence ID" value="NZ_FRAI01000026.1"/>
</dbReference>
<comment type="pathway">
    <text evidence="9">Carotenoid biosynthesis; staphyloxanthin biosynthesis; staphyloxanthin from farnesyl diphosphate: step 5/5.</text>
</comment>
<comment type="function">
    <text evidence="12">Catalyzes the acylation of glycosyl-4,4'-diaponeurosporenoate, i.e. the esterification of glucose at the C6'' position with the carboxyl group of the C(15) fatty acid 12-methyltetradecanoic acid, to yield staphyloxanthin. This is the last step in the biosynthesis of this orange pigment, present in most staphylococci strains.</text>
</comment>
<evidence type="ECO:0000313" key="14">
    <source>
        <dbReference type="Proteomes" id="UP000243547"/>
    </source>
</evidence>
<dbReference type="GO" id="GO:0016746">
    <property type="term" value="F:acyltransferase activity"/>
    <property type="evidence" value="ECO:0007669"/>
    <property type="project" value="UniProtKB-KW"/>
</dbReference>
<keyword evidence="3 13" id="KW-0808">Transferase</keyword>